<dbReference type="Proteomes" id="UP001286313">
    <property type="component" value="Unassembled WGS sequence"/>
</dbReference>
<evidence type="ECO:0000313" key="3">
    <source>
        <dbReference type="Proteomes" id="UP001286313"/>
    </source>
</evidence>
<keyword evidence="3" id="KW-1185">Reference proteome</keyword>
<comment type="caution">
    <text evidence="2">The sequence shown here is derived from an EMBL/GenBank/DDBJ whole genome shotgun (WGS) entry which is preliminary data.</text>
</comment>
<accession>A0AAE1G628</accession>
<reference evidence="2" key="1">
    <citation type="submission" date="2023-10" db="EMBL/GenBank/DDBJ databases">
        <title>Genome assemblies of two species of porcelain crab, Petrolisthes cinctipes and Petrolisthes manimaculis (Anomura: Porcellanidae).</title>
        <authorList>
            <person name="Angst P."/>
        </authorList>
    </citation>
    <scope>NUCLEOTIDE SEQUENCE</scope>
    <source>
        <strain evidence="2">PB745_01</strain>
        <tissue evidence="2">Gill</tissue>
    </source>
</reference>
<evidence type="ECO:0000256" key="1">
    <source>
        <dbReference type="SAM" id="MobiDB-lite"/>
    </source>
</evidence>
<feature type="region of interest" description="Disordered" evidence="1">
    <location>
        <begin position="64"/>
        <end position="91"/>
    </location>
</feature>
<name>A0AAE1G628_PETCI</name>
<organism evidence="2 3">
    <name type="scientific">Petrolisthes cinctipes</name>
    <name type="common">Flat porcelain crab</name>
    <dbReference type="NCBI Taxonomy" id="88211"/>
    <lineage>
        <taxon>Eukaryota</taxon>
        <taxon>Metazoa</taxon>
        <taxon>Ecdysozoa</taxon>
        <taxon>Arthropoda</taxon>
        <taxon>Crustacea</taxon>
        <taxon>Multicrustacea</taxon>
        <taxon>Malacostraca</taxon>
        <taxon>Eumalacostraca</taxon>
        <taxon>Eucarida</taxon>
        <taxon>Decapoda</taxon>
        <taxon>Pleocyemata</taxon>
        <taxon>Anomura</taxon>
        <taxon>Galatheoidea</taxon>
        <taxon>Porcellanidae</taxon>
        <taxon>Petrolisthes</taxon>
    </lineage>
</organism>
<dbReference type="EMBL" id="JAWQEG010000741">
    <property type="protein sequence ID" value="KAK3885980.1"/>
    <property type="molecule type" value="Genomic_DNA"/>
</dbReference>
<evidence type="ECO:0000313" key="2">
    <source>
        <dbReference type="EMBL" id="KAK3885980.1"/>
    </source>
</evidence>
<gene>
    <name evidence="2" type="ORF">Pcinc_009839</name>
</gene>
<sequence>MENYLKYSMVGGNIKLKAGVLPHKFECQGRNTSLSHNRAALKRKMILQEILTDQENQIPIAGDAVSPMDGVMDMSEGNPGEDSNRHSGDLGLIEKASTRDCGLQVVLV</sequence>
<dbReference type="AlphaFoldDB" id="A0AAE1G628"/>
<proteinExistence type="predicted"/>
<protein>
    <submittedName>
        <fullName evidence="2">Uncharacterized protein</fullName>
    </submittedName>
</protein>